<name>A0A644ZPF8_9ZZZZ</name>
<organism evidence="1">
    <name type="scientific">bioreactor metagenome</name>
    <dbReference type="NCBI Taxonomy" id="1076179"/>
    <lineage>
        <taxon>unclassified sequences</taxon>
        <taxon>metagenomes</taxon>
        <taxon>ecological metagenomes</taxon>
    </lineage>
</organism>
<comment type="caution">
    <text evidence="1">The sequence shown here is derived from an EMBL/GenBank/DDBJ whole genome shotgun (WGS) entry which is preliminary data.</text>
</comment>
<evidence type="ECO:0000313" key="1">
    <source>
        <dbReference type="EMBL" id="MPM41741.1"/>
    </source>
</evidence>
<gene>
    <name evidence="1" type="ORF">SDC9_88400</name>
</gene>
<accession>A0A644ZPF8</accession>
<dbReference type="EMBL" id="VSSQ01009475">
    <property type="protein sequence ID" value="MPM41741.1"/>
    <property type="molecule type" value="Genomic_DNA"/>
</dbReference>
<sequence>MLFLENSSSLFFKRYHEDIPITTTAAMTKQFVTVWMNLFMATGDKATAQKSTISFLAVSGLNSIPAGYCIQAFATSIQSADRMVPIATSQVESKWAFLLTLSHPKNMMAKKVLSRKNAKIPSIASGAPKISPTNHE</sequence>
<dbReference type="AlphaFoldDB" id="A0A644ZPF8"/>
<reference evidence="1" key="1">
    <citation type="submission" date="2019-08" db="EMBL/GenBank/DDBJ databases">
        <authorList>
            <person name="Kucharzyk K."/>
            <person name="Murdoch R.W."/>
            <person name="Higgins S."/>
            <person name="Loffler F."/>
        </authorList>
    </citation>
    <scope>NUCLEOTIDE SEQUENCE</scope>
</reference>
<proteinExistence type="predicted"/>
<protein>
    <submittedName>
        <fullName evidence="1">Uncharacterized protein</fullName>
    </submittedName>
</protein>